<feature type="transmembrane region" description="Helical" evidence="2">
    <location>
        <begin position="29"/>
        <end position="53"/>
    </location>
</feature>
<protein>
    <submittedName>
        <fullName evidence="4">Glycosyl transferase</fullName>
    </submittedName>
</protein>
<comment type="similarity">
    <text evidence="1">Belongs to the bacterial sugar transferase family.</text>
</comment>
<accession>A0A2G9YC94</accession>
<dbReference type="GO" id="GO:0016780">
    <property type="term" value="F:phosphotransferase activity, for other substituted phosphate groups"/>
    <property type="evidence" value="ECO:0007669"/>
    <property type="project" value="TreeGrafter"/>
</dbReference>
<comment type="caution">
    <text evidence="4">The sequence shown here is derived from an EMBL/GenBank/DDBJ whole genome shotgun (WGS) entry which is preliminary data.</text>
</comment>
<dbReference type="InterPro" id="IPR003362">
    <property type="entry name" value="Bact_transf"/>
</dbReference>
<name>A0A2G9YC94_9BACT</name>
<evidence type="ECO:0000256" key="2">
    <source>
        <dbReference type="SAM" id="Phobius"/>
    </source>
</evidence>
<evidence type="ECO:0000259" key="3">
    <source>
        <dbReference type="Pfam" id="PF02397"/>
    </source>
</evidence>
<keyword evidence="2" id="KW-1133">Transmembrane helix</keyword>
<keyword evidence="4" id="KW-0808">Transferase</keyword>
<evidence type="ECO:0000313" key="4">
    <source>
        <dbReference type="EMBL" id="PIP16859.1"/>
    </source>
</evidence>
<gene>
    <name evidence="4" type="ORF">COX44_03060</name>
</gene>
<feature type="domain" description="Bacterial sugar transferase" evidence="3">
    <location>
        <begin position="27"/>
        <end position="223"/>
    </location>
</feature>
<dbReference type="Proteomes" id="UP000231480">
    <property type="component" value="Unassembled WGS sequence"/>
</dbReference>
<organism evidence="4 5">
    <name type="scientific">Candidatus Portnoybacteria bacterium CG23_combo_of_CG06-09_8_20_14_all_37_13</name>
    <dbReference type="NCBI Taxonomy" id="1974819"/>
    <lineage>
        <taxon>Bacteria</taxon>
        <taxon>Candidatus Portnoyibacteriota</taxon>
    </lineage>
</organism>
<dbReference type="PANTHER" id="PTHR30576:SF20">
    <property type="entry name" value="QUINOVOSAMINEPHOSPHOTRANSFERAE-RELATED"/>
    <property type="match status" value="1"/>
</dbReference>
<dbReference type="EMBL" id="PCRH01000067">
    <property type="protein sequence ID" value="PIP16859.1"/>
    <property type="molecule type" value="Genomic_DNA"/>
</dbReference>
<dbReference type="Pfam" id="PF02397">
    <property type="entry name" value="Bac_transf"/>
    <property type="match status" value="1"/>
</dbReference>
<sequence>MQKWVLNIILLFRFTKINCQKFIFMAKRLFDIIFSICILIILSPVFIITALLIKLTSSGAIFFTQTRLGKNVKPFKIYKFRTMVDKSDIGSNNLTLSDDQRITKIGKILRKYKLDELPQFVNVLKGEMSIVGPRPDVPEYYDLQNPVHRKVLSIKPGLTCFAGIKYSLTKVQEAEILAQSESPEEVYIKKIFPDKMALNLKYIQEQSFISDLKIIFQTIYYLFKTICKFPYRSQILQI</sequence>
<keyword evidence="2" id="KW-0812">Transmembrane</keyword>
<keyword evidence="2" id="KW-0472">Membrane</keyword>
<reference evidence="4 5" key="1">
    <citation type="submission" date="2017-09" db="EMBL/GenBank/DDBJ databases">
        <title>Depth-based differentiation of microbial function through sediment-hosted aquifers and enrichment of novel symbionts in the deep terrestrial subsurface.</title>
        <authorList>
            <person name="Probst A.J."/>
            <person name="Ladd B."/>
            <person name="Jarett J.K."/>
            <person name="Geller-Mcgrath D.E."/>
            <person name="Sieber C.M."/>
            <person name="Emerson J.B."/>
            <person name="Anantharaman K."/>
            <person name="Thomas B.C."/>
            <person name="Malmstrom R."/>
            <person name="Stieglmeier M."/>
            <person name="Klingl A."/>
            <person name="Woyke T."/>
            <person name="Ryan C.M."/>
            <person name="Banfield J.F."/>
        </authorList>
    </citation>
    <scope>NUCLEOTIDE SEQUENCE [LARGE SCALE GENOMIC DNA]</scope>
    <source>
        <strain evidence="4">CG23_combo_of_CG06-09_8_20_14_all_37_13</strain>
    </source>
</reference>
<dbReference type="AlphaFoldDB" id="A0A2G9YC94"/>
<evidence type="ECO:0000313" key="5">
    <source>
        <dbReference type="Proteomes" id="UP000231480"/>
    </source>
</evidence>
<evidence type="ECO:0000256" key="1">
    <source>
        <dbReference type="ARBA" id="ARBA00006464"/>
    </source>
</evidence>
<dbReference type="PANTHER" id="PTHR30576">
    <property type="entry name" value="COLANIC BIOSYNTHESIS UDP-GLUCOSE LIPID CARRIER TRANSFERASE"/>
    <property type="match status" value="1"/>
</dbReference>
<proteinExistence type="inferred from homology"/>